<accession>A0A1T4T9T2</accession>
<dbReference type="SMART" id="SM00448">
    <property type="entry name" value="REC"/>
    <property type="match status" value="1"/>
</dbReference>
<reference evidence="8" key="1">
    <citation type="submission" date="2017-02" db="EMBL/GenBank/DDBJ databases">
        <authorList>
            <person name="Varghese N."/>
            <person name="Submissions S."/>
        </authorList>
    </citation>
    <scope>NUCLEOTIDE SEQUENCE [LARGE SCALE GENOMIC DNA]</scope>
    <source>
        <strain evidence="8">ATCC 27094</strain>
    </source>
</reference>
<dbReference type="Gene3D" id="3.40.50.2300">
    <property type="match status" value="1"/>
</dbReference>
<dbReference type="GO" id="GO:0000160">
    <property type="term" value="P:phosphorelay signal transduction system"/>
    <property type="evidence" value="ECO:0007669"/>
    <property type="project" value="InterPro"/>
</dbReference>
<evidence type="ECO:0000256" key="4">
    <source>
        <dbReference type="PROSITE-ProRule" id="PRU00169"/>
    </source>
</evidence>
<evidence type="ECO:0000256" key="1">
    <source>
        <dbReference type="ARBA" id="ARBA00022553"/>
    </source>
</evidence>
<dbReference type="InterPro" id="IPR013324">
    <property type="entry name" value="RNA_pol_sigma_r3/r4-like"/>
</dbReference>
<name>A0A1T4T9T2_9HYPH</name>
<dbReference type="AlphaFoldDB" id="A0A1T4T9T2"/>
<feature type="modified residue" description="4-aspartylphosphate" evidence="4">
    <location>
        <position position="198"/>
    </location>
</feature>
<keyword evidence="2" id="KW-0805">Transcription regulation</keyword>
<dbReference type="Gene3D" id="1.20.140.160">
    <property type="match status" value="1"/>
</dbReference>
<evidence type="ECO:0000256" key="5">
    <source>
        <dbReference type="SAM" id="Coils"/>
    </source>
</evidence>
<dbReference type="PANTHER" id="PTHR44591:SF3">
    <property type="entry name" value="RESPONSE REGULATORY DOMAIN-CONTAINING PROTEIN"/>
    <property type="match status" value="1"/>
</dbReference>
<dbReference type="NCBIfam" id="NF006623">
    <property type="entry name" value="PRK09191.1"/>
    <property type="match status" value="1"/>
</dbReference>
<proteinExistence type="predicted"/>
<dbReference type="RefSeq" id="WP_085937611.1">
    <property type="nucleotide sequence ID" value="NZ_FUWJ01000014.1"/>
</dbReference>
<dbReference type="InterPro" id="IPR001789">
    <property type="entry name" value="Sig_transdc_resp-reg_receiver"/>
</dbReference>
<dbReference type="PANTHER" id="PTHR44591">
    <property type="entry name" value="STRESS RESPONSE REGULATOR PROTEIN 1"/>
    <property type="match status" value="1"/>
</dbReference>
<dbReference type="SUPFAM" id="SSF88659">
    <property type="entry name" value="Sigma3 and sigma4 domains of RNA polymerase sigma factors"/>
    <property type="match status" value="1"/>
</dbReference>
<dbReference type="Pfam" id="PF22029">
    <property type="entry name" value="PhyR_sigma2"/>
    <property type="match status" value="1"/>
</dbReference>
<sequence>MSDVPAITKNMSEAITRTLPFLRRYARAVTGSQQRGDEWVRLCAEVAVRQPDLVAKMDDTKLGVFALFHRLQQPFGGLDEATEASTVSSRLKESLTEMAPLQRRMLLLTVLEGFTVADAAHILDIDIDTAERSLQEARRELQRVASVRILVIEDEAVIALDVADIVRNAGHEVVGIAATEKAAVDLARKHSPHLVLADIQLRGADSGISAVREIMRSMSVPVIFVTGYPERLLTGTQVEPAFVISKPFDPDLLRAAIAQALDTVSI</sequence>
<keyword evidence="8" id="KW-1185">Reference proteome</keyword>
<keyword evidence="5" id="KW-0175">Coiled coil</keyword>
<dbReference type="PROSITE" id="PS50110">
    <property type="entry name" value="RESPONSE_REGULATORY"/>
    <property type="match status" value="1"/>
</dbReference>
<dbReference type="InterPro" id="IPR050595">
    <property type="entry name" value="Bact_response_regulator"/>
</dbReference>
<evidence type="ECO:0000313" key="7">
    <source>
        <dbReference type="EMBL" id="SKA37039.1"/>
    </source>
</evidence>
<dbReference type="SUPFAM" id="SSF52172">
    <property type="entry name" value="CheY-like"/>
    <property type="match status" value="1"/>
</dbReference>
<organism evidence="7 8">
    <name type="scientific">Enhydrobacter aerosaccus</name>
    <dbReference type="NCBI Taxonomy" id="225324"/>
    <lineage>
        <taxon>Bacteria</taxon>
        <taxon>Pseudomonadati</taxon>
        <taxon>Pseudomonadota</taxon>
        <taxon>Alphaproteobacteria</taxon>
        <taxon>Hyphomicrobiales</taxon>
        <taxon>Enhydrobacter</taxon>
    </lineage>
</organism>
<gene>
    <name evidence="7" type="ORF">SAMN02745126_05873</name>
</gene>
<evidence type="ECO:0000313" key="8">
    <source>
        <dbReference type="Proteomes" id="UP000190092"/>
    </source>
</evidence>
<protein>
    <submittedName>
        <fullName evidence="7">Sigma-70, region 4</fullName>
    </submittedName>
</protein>
<dbReference type="Pfam" id="PF00072">
    <property type="entry name" value="Response_reg"/>
    <property type="match status" value="1"/>
</dbReference>
<dbReference type="Pfam" id="PF22233">
    <property type="entry name" value="PhyR_sigma-like"/>
    <property type="match status" value="1"/>
</dbReference>
<feature type="domain" description="Response regulatory" evidence="6">
    <location>
        <begin position="148"/>
        <end position="261"/>
    </location>
</feature>
<dbReference type="InterPro" id="IPR053866">
    <property type="entry name" value="PhyR_sigma2"/>
</dbReference>
<keyword evidence="1 4" id="KW-0597">Phosphoprotein</keyword>
<dbReference type="Proteomes" id="UP000190092">
    <property type="component" value="Unassembled WGS sequence"/>
</dbReference>
<evidence type="ECO:0000256" key="3">
    <source>
        <dbReference type="ARBA" id="ARBA00023163"/>
    </source>
</evidence>
<evidence type="ECO:0000259" key="6">
    <source>
        <dbReference type="PROSITE" id="PS50110"/>
    </source>
</evidence>
<dbReference type="STRING" id="225324.SAMN02745126_05873"/>
<keyword evidence="3" id="KW-0804">Transcription</keyword>
<dbReference type="OrthoDB" id="9786101at2"/>
<feature type="coiled-coil region" evidence="5">
    <location>
        <begin position="120"/>
        <end position="147"/>
    </location>
</feature>
<dbReference type="InterPro" id="IPR053867">
    <property type="entry name" value="PhyR_sigma4"/>
</dbReference>
<dbReference type="InterPro" id="IPR011006">
    <property type="entry name" value="CheY-like_superfamily"/>
</dbReference>
<evidence type="ECO:0000256" key="2">
    <source>
        <dbReference type="ARBA" id="ARBA00023015"/>
    </source>
</evidence>
<dbReference type="EMBL" id="FUWJ01000014">
    <property type="protein sequence ID" value="SKA37039.1"/>
    <property type="molecule type" value="Genomic_DNA"/>
</dbReference>